<keyword evidence="2" id="KW-0812">Transmembrane</keyword>
<keyword evidence="4" id="KW-1185">Reference proteome</keyword>
<gene>
    <name evidence="3" type="ORF">CC80DRAFT_549745</name>
</gene>
<feature type="compositionally biased region" description="Polar residues" evidence="1">
    <location>
        <begin position="66"/>
        <end position="82"/>
    </location>
</feature>
<evidence type="ECO:0000313" key="3">
    <source>
        <dbReference type="EMBL" id="KAF1955027.1"/>
    </source>
</evidence>
<organism evidence="3 4">
    <name type="scientific">Byssothecium circinans</name>
    <dbReference type="NCBI Taxonomy" id="147558"/>
    <lineage>
        <taxon>Eukaryota</taxon>
        <taxon>Fungi</taxon>
        <taxon>Dikarya</taxon>
        <taxon>Ascomycota</taxon>
        <taxon>Pezizomycotina</taxon>
        <taxon>Dothideomycetes</taxon>
        <taxon>Pleosporomycetidae</taxon>
        <taxon>Pleosporales</taxon>
        <taxon>Massarineae</taxon>
        <taxon>Massarinaceae</taxon>
        <taxon>Byssothecium</taxon>
    </lineage>
</organism>
<accession>A0A6A5U1F3</accession>
<name>A0A6A5U1F3_9PLEO</name>
<dbReference type="EMBL" id="ML976996">
    <property type="protein sequence ID" value="KAF1955027.1"/>
    <property type="molecule type" value="Genomic_DNA"/>
</dbReference>
<feature type="region of interest" description="Disordered" evidence="1">
    <location>
        <begin position="48"/>
        <end position="88"/>
    </location>
</feature>
<keyword evidence="2" id="KW-0472">Membrane</keyword>
<reference evidence="3" key="1">
    <citation type="journal article" date="2020" name="Stud. Mycol.">
        <title>101 Dothideomycetes genomes: a test case for predicting lifestyles and emergence of pathogens.</title>
        <authorList>
            <person name="Haridas S."/>
            <person name="Albert R."/>
            <person name="Binder M."/>
            <person name="Bloem J."/>
            <person name="Labutti K."/>
            <person name="Salamov A."/>
            <person name="Andreopoulos B."/>
            <person name="Baker S."/>
            <person name="Barry K."/>
            <person name="Bills G."/>
            <person name="Bluhm B."/>
            <person name="Cannon C."/>
            <person name="Castanera R."/>
            <person name="Culley D."/>
            <person name="Daum C."/>
            <person name="Ezra D."/>
            <person name="Gonzalez J."/>
            <person name="Henrissat B."/>
            <person name="Kuo A."/>
            <person name="Liang C."/>
            <person name="Lipzen A."/>
            <person name="Lutzoni F."/>
            <person name="Magnuson J."/>
            <person name="Mondo S."/>
            <person name="Nolan M."/>
            <person name="Ohm R."/>
            <person name="Pangilinan J."/>
            <person name="Park H.-J."/>
            <person name="Ramirez L."/>
            <person name="Alfaro M."/>
            <person name="Sun H."/>
            <person name="Tritt A."/>
            <person name="Yoshinaga Y."/>
            <person name="Zwiers L.-H."/>
            <person name="Turgeon B."/>
            <person name="Goodwin S."/>
            <person name="Spatafora J."/>
            <person name="Crous P."/>
            <person name="Grigoriev I."/>
        </authorList>
    </citation>
    <scope>NUCLEOTIDE SEQUENCE</scope>
    <source>
        <strain evidence="3">CBS 675.92</strain>
    </source>
</reference>
<evidence type="ECO:0000313" key="4">
    <source>
        <dbReference type="Proteomes" id="UP000800035"/>
    </source>
</evidence>
<dbReference type="Proteomes" id="UP000800035">
    <property type="component" value="Unassembled WGS sequence"/>
</dbReference>
<proteinExistence type="predicted"/>
<sequence>MSIYTSSTFAAPVMYAILFLIVRREALDRKRLRPHNAFLVVTYWCRRSGKRQERSASSPAALRASTPNSSHENPPSTSTTAHSSKDKQ</sequence>
<protein>
    <submittedName>
        <fullName evidence="3">Uncharacterized protein</fullName>
    </submittedName>
</protein>
<feature type="compositionally biased region" description="Low complexity" evidence="1">
    <location>
        <begin position="55"/>
        <end position="65"/>
    </location>
</feature>
<keyword evidence="2" id="KW-1133">Transmembrane helix</keyword>
<dbReference type="AlphaFoldDB" id="A0A6A5U1F3"/>
<evidence type="ECO:0000256" key="2">
    <source>
        <dbReference type="SAM" id="Phobius"/>
    </source>
</evidence>
<feature type="transmembrane region" description="Helical" evidence="2">
    <location>
        <begin position="6"/>
        <end position="23"/>
    </location>
</feature>
<evidence type="ECO:0000256" key="1">
    <source>
        <dbReference type="SAM" id="MobiDB-lite"/>
    </source>
</evidence>